<evidence type="ECO:0000313" key="5">
    <source>
        <dbReference type="Proteomes" id="UP000255024"/>
    </source>
</evidence>
<dbReference type="PANTHER" id="PTHR10587:SF133">
    <property type="entry name" value="CHITIN DEACETYLASE 1-RELATED"/>
    <property type="match status" value="1"/>
</dbReference>
<evidence type="ECO:0000256" key="2">
    <source>
        <dbReference type="ARBA" id="ARBA00022801"/>
    </source>
</evidence>
<dbReference type="InterPro" id="IPR050248">
    <property type="entry name" value="Polysacc_deacetylase_ArnD"/>
</dbReference>
<feature type="domain" description="NodB homology" evidence="3">
    <location>
        <begin position="20"/>
        <end position="201"/>
    </location>
</feature>
<evidence type="ECO:0000259" key="3">
    <source>
        <dbReference type="PROSITE" id="PS51677"/>
    </source>
</evidence>
<dbReference type="EMBL" id="UGQL01000002">
    <property type="protein sequence ID" value="STZ68993.1"/>
    <property type="molecule type" value="Genomic_DNA"/>
</dbReference>
<dbReference type="SUPFAM" id="SSF88713">
    <property type="entry name" value="Glycoside hydrolase/deacetylase"/>
    <property type="match status" value="1"/>
</dbReference>
<evidence type="ECO:0000313" key="4">
    <source>
        <dbReference type="EMBL" id="STZ68993.1"/>
    </source>
</evidence>
<sequence length="203" mass="23857">MRILPFLFPRYTWQKSKKDKVVYLTFDDGPIPEVTEWVLDVLQQQQIQATFFCIGDNIRKHPAIFQRILAEQHRIGNHTFHHVKGWKTTVEDYIANTEQCQQEIVKHHKEGTSLFRPPYGKITKKQANYLLNQGYEIIMWSIITKDYEAGLSPQQCLKRTIKRITPGSIIVFHDSLKAEKNMKYTLPLLLDYLKQKGYSFATL</sequence>
<dbReference type="Pfam" id="PF01522">
    <property type="entry name" value="Polysacc_deac_1"/>
    <property type="match status" value="1"/>
</dbReference>
<dbReference type="InterPro" id="IPR002509">
    <property type="entry name" value="NODB_dom"/>
</dbReference>
<dbReference type="GO" id="GO:0046872">
    <property type="term" value="F:metal ion binding"/>
    <property type="evidence" value="ECO:0007669"/>
    <property type="project" value="UniProtKB-KW"/>
</dbReference>
<keyword evidence="5" id="KW-1185">Reference proteome</keyword>
<reference evidence="4 5" key="1">
    <citation type="submission" date="2018-06" db="EMBL/GenBank/DDBJ databases">
        <authorList>
            <consortium name="Pathogen Informatics"/>
            <person name="Doyle S."/>
        </authorList>
    </citation>
    <scope>NUCLEOTIDE SEQUENCE [LARGE SCALE GENOMIC DNA]</scope>
    <source>
        <strain evidence="4 5">NCTC11179</strain>
    </source>
</reference>
<dbReference type="GO" id="GO:0016810">
    <property type="term" value="F:hydrolase activity, acting on carbon-nitrogen (but not peptide) bonds"/>
    <property type="evidence" value="ECO:0007669"/>
    <property type="project" value="InterPro"/>
</dbReference>
<organism evidence="4 5">
    <name type="scientific">Myroides odoratus</name>
    <name type="common">Flavobacterium odoratum</name>
    <dbReference type="NCBI Taxonomy" id="256"/>
    <lineage>
        <taxon>Bacteria</taxon>
        <taxon>Pseudomonadati</taxon>
        <taxon>Bacteroidota</taxon>
        <taxon>Flavobacteriia</taxon>
        <taxon>Flavobacteriales</taxon>
        <taxon>Flavobacteriaceae</taxon>
        <taxon>Myroides</taxon>
    </lineage>
</organism>
<proteinExistence type="predicted"/>
<keyword evidence="2 4" id="KW-0378">Hydrolase</keyword>
<dbReference type="RefSeq" id="WP_115091835.1">
    <property type="nucleotide sequence ID" value="NZ_CP068107.1"/>
</dbReference>
<name>A0A378U4B6_MYROD</name>
<dbReference type="InterPro" id="IPR011330">
    <property type="entry name" value="Glyco_hydro/deAcase_b/a-brl"/>
</dbReference>
<dbReference type="Proteomes" id="UP000255024">
    <property type="component" value="Unassembled WGS sequence"/>
</dbReference>
<dbReference type="PROSITE" id="PS51677">
    <property type="entry name" value="NODB"/>
    <property type="match status" value="1"/>
</dbReference>
<dbReference type="GO" id="GO:0016020">
    <property type="term" value="C:membrane"/>
    <property type="evidence" value="ECO:0007669"/>
    <property type="project" value="TreeGrafter"/>
</dbReference>
<evidence type="ECO:0000256" key="1">
    <source>
        <dbReference type="ARBA" id="ARBA00022723"/>
    </source>
</evidence>
<keyword evidence="1" id="KW-0479">Metal-binding</keyword>
<protein>
    <submittedName>
        <fullName evidence="4">Probable polysaccharide deacetylase pdaA</fullName>
        <ecNumber evidence="4">3.-.-.-</ecNumber>
    </submittedName>
</protein>
<dbReference type="AlphaFoldDB" id="A0A378U4B6"/>
<accession>A0A378U4B6</accession>
<dbReference type="CDD" id="cd10917">
    <property type="entry name" value="CE4_NodB_like_6s_7s"/>
    <property type="match status" value="1"/>
</dbReference>
<dbReference type="EC" id="3.-.-.-" evidence="4"/>
<gene>
    <name evidence="4" type="primary">pdaA_1</name>
    <name evidence="4" type="ORF">NCTC11179_02482</name>
</gene>
<dbReference type="PANTHER" id="PTHR10587">
    <property type="entry name" value="GLYCOSYL TRANSFERASE-RELATED"/>
    <property type="match status" value="1"/>
</dbReference>
<dbReference type="Gene3D" id="3.20.20.370">
    <property type="entry name" value="Glycoside hydrolase/deacetylase"/>
    <property type="match status" value="1"/>
</dbReference>
<dbReference type="GO" id="GO:0005975">
    <property type="term" value="P:carbohydrate metabolic process"/>
    <property type="evidence" value="ECO:0007669"/>
    <property type="project" value="InterPro"/>
</dbReference>